<dbReference type="InterPro" id="IPR024523">
    <property type="entry name" value="DUF3793"/>
</dbReference>
<name>A0ABW8TV39_9CLOT</name>
<keyword evidence="2" id="KW-1185">Reference proteome</keyword>
<sequence>MTNEEAISFKSILNSYNDIDYLFSTIICSAAPTLAKEKVSSLLNFSNNNHNLQNTWKAYKGYIKEILNIDFCELKKGQKNTVVLFYNKEKLETVIKDYKNSEFLTKFGYCKEMNIEQCFSHLSTRFKSTCPHEIGIFLGYPVEDVAFFIDYPDEKCKLVGYWKVYDNVEEAKVIFDKYDQLRNNNIRMMLDGIKPLDIIEMY</sequence>
<evidence type="ECO:0000313" key="1">
    <source>
        <dbReference type="EMBL" id="MFL0268885.1"/>
    </source>
</evidence>
<dbReference type="EMBL" id="JBJHZY010000002">
    <property type="protein sequence ID" value="MFL0268885.1"/>
    <property type="molecule type" value="Genomic_DNA"/>
</dbReference>
<proteinExistence type="predicted"/>
<accession>A0ABW8TV39</accession>
<comment type="caution">
    <text evidence="1">The sequence shown here is derived from an EMBL/GenBank/DDBJ whole genome shotgun (WGS) entry which is preliminary data.</text>
</comment>
<dbReference type="Pfam" id="PF12672">
    <property type="entry name" value="DUF3793"/>
    <property type="match status" value="1"/>
</dbReference>
<gene>
    <name evidence="1" type="ORF">ACJDUH_12355</name>
</gene>
<reference evidence="1 2" key="1">
    <citation type="submission" date="2024-11" db="EMBL/GenBank/DDBJ databases">
        <authorList>
            <person name="Heng Y.C."/>
            <person name="Lim A.C.H."/>
            <person name="Lee J.K.Y."/>
            <person name="Kittelmann S."/>
        </authorList>
    </citation>
    <scope>NUCLEOTIDE SEQUENCE [LARGE SCALE GENOMIC DNA]</scope>
    <source>
        <strain evidence="1 2">WILCCON 0202</strain>
    </source>
</reference>
<evidence type="ECO:0000313" key="2">
    <source>
        <dbReference type="Proteomes" id="UP001623661"/>
    </source>
</evidence>
<dbReference type="Proteomes" id="UP001623661">
    <property type="component" value="Unassembled WGS sequence"/>
</dbReference>
<protein>
    <submittedName>
        <fullName evidence="1">DUF3793 family protein</fullName>
    </submittedName>
</protein>
<organism evidence="1 2">
    <name type="scientific">Candidatus Clostridium radicumherbarum</name>
    <dbReference type="NCBI Taxonomy" id="3381662"/>
    <lineage>
        <taxon>Bacteria</taxon>
        <taxon>Bacillati</taxon>
        <taxon>Bacillota</taxon>
        <taxon>Clostridia</taxon>
        <taxon>Eubacteriales</taxon>
        <taxon>Clostridiaceae</taxon>
        <taxon>Clostridium</taxon>
    </lineage>
</organism>
<dbReference type="RefSeq" id="WP_406765506.1">
    <property type="nucleotide sequence ID" value="NZ_JBJHZY010000002.1"/>
</dbReference>